<organism evidence="2">
    <name type="scientific">marine metagenome</name>
    <dbReference type="NCBI Taxonomy" id="408172"/>
    <lineage>
        <taxon>unclassified sequences</taxon>
        <taxon>metagenomes</taxon>
        <taxon>ecological metagenomes</taxon>
    </lineage>
</organism>
<dbReference type="Gene3D" id="3.10.180.10">
    <property type="entry name" value="2,3-Dihydroxybiphenyl 1,2-Dioxygenase, domain 1"/>
    <property type="match status" value="1"/>
</dbReference>
<dbReference type="InterPro" id="IPR029068">
    <property type="entry name" value="Glyas_Bleomycin-R_OHBP_Dase"/>
</dbReference>
<evidence type="ECO:0000313" key="2">
    <source>
        <dbReference type="EMBL" id="SVD23644.1"/>
    </source>
</evidence>
<dbReference type="Pfam" id="PF00903">
    <property type="entry name" value="Glyoxalase"/>
    <property type="match status" value="1"/>
</dbReference>
<dbReference type="SUPFAM" id="SSF54593">
    <property type="entry name" value="Glyoxalase/Bleomycin resistance protein/Dihydroxybiphenyl dioxygenase"/>
    <property type="match status" value="1"/>
</dbReference>
<dbReference type="EMBL" id="UINC01137978">
    <property type="protein sequence ID" value="SVD23644.1"/>
    <property type="molecule type" value="Genomic_DNA"/>
</dbReference>
<proteinExistence type="predicted"/>
<feature type="domain" description="VOC" evidence="1">
    <location>
        <begin position="5"/>
        <end position="119"/>
    </location>
</feature>
<reference evidence="2" key="1">
    <citation type="submission" date="2018-05" db="EMBL/GenBank/DDBJ databases">
        <authorList>
            <person name="Lanie J.A."/>
            <person name="Ng W.-L."/>
            <person name="Kazmierczak K.M."/>
            <person name="Andrzejewski T.M."/>
            <person name="Davidsen T.M."/>
            <person name="Wayne K.J."/>
            <person name="Tettelin H."/>
            <person name="Glass J.I."/>
            <person name="Rusch D."/>
            <person name="Podicherti R."/>
            <person name="Tsui H.-C.T."/>
            <person name="Winkler M.E."/>
        </authorList>
    </citation>
    <scope>NUCLEOTIDE SEQUENCE</scope>
</reference>
<dbReference type="PROSITE" id="PS51819">
    <property type="entry name" value="VOC"/>
    <property type="match status" value="1"/>
</dbReference>
<dbReference type="AlphaFoldDB" id="A0A382TNI4"/>
<evidence type="ECO:0000259" key="1">
    <source>
        <dbReference type="PROSITE" id="PS51819"/>
    </source>
</evidence>
<protein>
    <recommendedName>
        <fullName evidence="1">VOC domain-containing protein</fullName>
    </recommendedName>
</protein>
<dbReference type="InterPro" id="IPR004360">
    <property type="entry name" value="Glyas_Fos-R_dOase_dom"/>
</dbReference>
<name>A0A382TNI4_9ZZZZ</name>
<dbReference type="InterPro" id="IPR037523">
    <property type="entry name" value="VOC_core"/>
</dbReference>
<gene>
    <name evidence="2" type="ORF">METZ01_LOCUS376498</name>
</gene>
<accession>A0A382TNI4</accession>
<sequence>MVDVTIQYANIYVSKIRQSIDFYRDIVGLELQFTDEEHGYASFNAGSIRLGLAEVGMSQDNLTGRHTGVGFCTGDLEQTYAEWVDRGVEFSMKPEHQPWGGFMAMFADPDGNVSYLDQPDVVHSG</sequence>